<evidence type="ECO:0000313" key="2">
    <source>
        <dbReference type="Proteomes" id="UP000255050"/>
    </source>
</evidence>
<accession>A0A7H4MT98</accession>
<protein>
    <submittedName>
        <fullName evidence="1">PTS system protein</fullName>
    </submittedName>
</protein>
<proteinExistence type="predicted"/>
<evidence type="ECO:0000313" key="1">
    <source>
        <dbReference type="EMBL" id="STS99434.1"/>
    </source>
</evidence>
<gene>
    <name evidence="1" type="ORF">NCTC11694_05877</name>
</gene>
<dbReference type="AlphaFoldDB" id="A0A7H4MT98"/>
<name>A0A7H4MT98_9ENTR</name>
<comment type="caution">
    <text evidence="1">The sequence shown here is derived from an EMBL/GenBank/DDBJ whole genome shotgun (WGS) entry which is preliminary data.</text>
</comment>
<sequence>MIMCLICMATAMVMYLPFLKAYEKQLLEQEHANAAARPKARRSPHNSYYSEVCHGIRRTGNGYHHQRRAVA</sequence>
<organism evidence="1 2">
    <name type="scientific">Klebsiella michiganensis</name>
    <dbReference type="NCBI Taxonomy" id="1134687"/>
    <lineage>
        <taxon>Bacteria</taxon>
        <taxon>Pseudomonadati</taxon>
        <taxon>Pseudomonadota</taxon>
        <taxon>Gammaproteobacteria</taxon>
        <taxon>Enterobacterales</taxon>
        <taxon>Enterobacteriaceae</taxon>
        <taxon>Klebsiella/Raoultella group</taxon>
        <taxon>Klebsiella</taxon>
    </lineage>
</organism>
<dbReference type="Proteomes" id="UP000255050">
    <property type="component" value="Unassembled WGS sequence"/>
</dbReference>
<dbReference type="EMBL" id="UGJR01000005">
    <property type="protein sequence ID" value="STS99434.1"/>
    <property type="molecule type" value="Genomic_DNA"/>
</dbReference>
<reference evidence="1 2" key="1">
    <citation type="submission" date="2018-06" db="EMBL/GenBank/DDBJ databases">
        <authorList>
            <consortium name="Pathogen Informatics"/>
            <person name="Doyle S."/>
        </authorList>
    </citation>
    <scope>NUCLEOTIDE SEQUENCE [LARGE SCALE GENOMIC DNA]</scope>
    <source>
        <strain evidence="1 2">NCTC11694</strain>
    </source>
</reference>